<dbReference type="Pfam" id="PF00756">
    <property type="entry name" value="Esterase"/>
    <property type="match status" value="1"/>
</dbReference>
<protein>
    <submittedName>
        <fullName evidence="3">Alpha/beta hydrolase-fold protein</fullName>
    </submittedName>
</protein>
<evidence type="ECO:0000313" key="3">
    <source>
        <dbReference type="EMBL" id="MEK8072052.1"/>
    </source>
</evidence>
<keyword evidence="3" id="KW-0378">Hydrolase</keyword>
<proteinExistence type="predicted"/>
<sequence>MLHRWAADLAHLPLLSGAVPAVALAATAVGTAVLVVTVVLRVRRGRALRTVFGPLSVLGLVASLLVVAMLLTNLTVTRYPTVAVALGHRPAVETEGTGRLMDVDVPGTVSHFAARPATVYLPASYDAGASDLPVLVLLTGQPGHVVDWIEGGRLAQTMDAFAARHGGAAPIVVVADGLGDTEANPMCMDSDLGNAATYLSVDVPHWIRSNFRVSSDPRAWAVGGYSYGGTCALQLAVTAPSVYPTFLDISGEDEQRRGTRSESVAAAYGTDTPANEARFERETPLNILSRNSFPDSAGAFVVGADDEEFRPQTERAFSAAQAAGLDVHYRELPGGHSMQVWAPALEQEMDWLGGRLGLLD</sequence>
<feature type="transmembrane region" description="Helical" evidence="2">
    <location>
        <begin position="52"/>
        <end position="71"/>
    </location>
</feature>
<gene>
    <name evidence="3" type="ORF">AABD04_14515</name>
</gene>
<keyword evidence="4" id="KW-1185">Reference proteome</keyword>
<feature type="region of interest" description="Disordered" evidence="1">
    <location>
        <begin position="253"/>
        <end position="276"/>
    </location>
</feature>
<keyword evidence="2" id="KW-0812">Transmembrane</keyword>
<evidence type="ECO:0000256" key="2">
    <source>
        <dbReference type="SAM" id="Phobius"/>
    </source>
</evidence>
<keyword evidence="2" id="KW-1133">Transmembrane helix</keyword>
<evidence type="ECO:0000256" key="1">
    <source>
        <dbReference type="SAM" id="MobiDB-lite"/>
    </source>
</evidence>
<dbReference type="InterPro" id="IPR050583">
    <property type="entry name" value="Mycobacterial_A85_antigen"/>
</dbReference>
<dbReference type="SUPFAM" id="SSF53474">
    <property type="entry name" value="alpha/beta-Hydrolases"/>
    <property type="match status" value="1"/>
</dbReference>
<name>A0ABU9CXF5_9NOCA</name>
<dbReference type="Gene3D" id="3.40.50.1820">
    <property type="entry name" value="alpha/beta hydrolase"/>
    <property type="match status" value="1"/>
</dbReference>
<dbReference type="Proteomes" id="UP001456513">
    <property type="component" value="Unassembled WGS sequence"/>
</dbReference>
<keyword evidence="2" id="KW-0472">Membrane</keyword>
<evidence type="ECO:0000313" key="4">
    <source>
        <dbReference type="Proteomes" id="UP001456513"/>
    </source>
</evidence>
<accession>A0ABU9CXF5</accession>
<dbReference type="InterPro" id="IPR000801">
    <property type="entry name" value="Esterase-like"/>
</dbReference>
<feature type="transmembrane region" description="Helical" evidence="2">
    <location>
        <begin position="20"/>
        <end position="40"/>
    </location>
</feature>
<comment type="caution">
    <text evidence="3">The sequence shown here is derived from an EMBL/GenBank/DDBJ whole genome shotgun (WGS) entry which is preliminary data.</text>
</comment>
<dbReference type="InterPro" id="IPR029058">
    <property type="entry name" value="AB_hydrolase_fold"/>
</dbReference>
<dbReference type="GO" id="GO:0016787">
    <property type="term" value="F:hydrolase activity"/>
    <property type="evidence" value="ECO:0007669"/>
    <property type="project" value="UniProtKB-KW"/>
</dbReference>
<reference evidence="3 4" key="1">
    <citation type="submission" date="2024-03" db="EMBL/GenBank/DDBJ databases">
        <title>Rhodococcus navarretei sp. nov. and Pseudarthrobacter quantumdoti sp. nov., two new species with the ability to biosynthesize Quantum Dots isolated from soil samples at Union Glacier, Antarctica.</title>
        <authorList>
            <person name="Vargas M."/>
        </authorList>
    </citation>
    <scope>NUCLEOTIDE SEQUENCE [LARGE SCALE GENOMIC DNA]</scope>
    <source>
        <strain evidence="3 4">EXRC-4A-4</strain>
    </source>
</reference>
<dbReference type="PANTHER" id="PTHR48098:SF1">
    <property type="entry name" value="DIACYLGLYCEROL ACYLTRANSFERASE_MYCOLYLTRANSFERASE AG85A"/>
    <property type="match status" value="1"/>
</dbReference>
<dbReference type="RefSeq" id="WP_341441592.1">
    <property type="nucleotide sequence ID" value="NZ_JBBPCN010000001.1"/>
</dbReference>
<organism evidence="3 4">
    <name type="scientific">Rhodococcus navarretei</name>
    <dbReference type="NCBI Taxonomy" id="3128981"/>
    <lineage>
        <taxon>Bacteria</taxon>
        <taxon>Bacillati</taxon>
        <taxon>Actinomycetota</taxon>
        <taxon>Actinomycetes</taxon>
        <taxon>Mycobacteriales</taxon>
        <taxon>Nocardiaceae</taxon>
        <taxon>Rhodococcus</taxon>
    </lineage>
</organism>
<dbReference type="EMBL" id="JBBPCN010000001">
    <property type="protein sequence ID" value="MEK8072052.1"/>
    <property type="molecule type" value="Genomic_DNA"/>
</dbReference>
<dbReference type="PANTHER" id="PTHR48098">
    <property type="entry name" value="ENTEROCHELIN ESTERASE-RELATED"/>
    <property type="match status" value="1"/>
</dbReference>